<comment type="caution">
    <text evidence="2">The sequence shown here is derived from an EMBL/GenBank/DDBJ whole genome shotgun (WGS) entry which is preliminary data.</text>
</comment>
<keyword evidence="1" id="KW-1133">Transmembrane helix</keyword>
<evidence type="ECO:0000256" key="1">
    <source>
        <dbReference type="SAM" id="Phobius"/>
    </source>
</evidence>
<keyword evidence="1" id="KW-0812">Transmembrane</keyword>
<dbReference type="RefSeq" id="WP_265283162.1">
    <property type="nucleotide sequence ID" value="NZ_QZCW01000004.1"/>
</dbReference>
<accession>A0ABT3KXX5</accession>
<feature type="transmembrane region" description="Helical" evidence="1">
    <location>
        <begin position="190"/>
        <end position="209"/>
    </location>
</feature>
<gene>
    <name evidence="2" type="ORF">D5039_19140</name>
</gene>
<dbReference type="InterPro" id="IPR010295">
    <property type="entry name" value="DUF898"/>
</dbReference>
<protein>
    <submittedName>
        <fullName evidence="2">DUF898 domain-containing protein</fullName>
    </submittedName>
</protein>
<dbReference type="Pfam" id="PF05987">
    <property type="entry name" value="DUF898"/>
    <property type="match status" value="1"/>
</dbReference>
<feature type="transmembrane region" description="Helical" evidence="1">
    <location>
        <begin position="153"/>
        <end position="178"/>
    </location>
</feature>
<keyword evidence="1" id="KW-0472">Membrane</keyword>
<feature type="transmembrane region" description="Helical" evidence="1">
    <location>
        <begin position="34"/>
        <end position="53"/>
    </location>
</feature>
<proteinExistence type="predicted"/>
<dbReference type="Proteomes" id="UP001208935">
    <property type="component" value="Unassembled WGS sequence"/>
</dbReference>
<feature type="transmembrane region" description="Helical" evidence="1">
    <location>
        <begin position="291"/>
        <end position="312"/>
    </location>
</feature>
<feature type="transmembrane region" description="Helical" evidence="1">
    <location>
        <begin position="108"/>
        <end position="126"/>
    </location>
</feature>
<organism evidence="2 3">
    <name type="scientific">Verminephrobacter aporrectodeae subsp. tuberculatae</name>
    <dbReference type="NCBI Taxonomy" id="1110392"/>
    <lineage>
        <taxon>Bacteria</taxon>
        <taxon>Pseudomonadati</taxon>
        <taxon>Pseudomonadota</taxon>
        <taxon>Betaproteobacteria</taxon>
        <taxon>Burkholderiales</taxon>
        <taxon>Comamonadaceae</taxon>
        <taxon>Verminephrobacter</taxon>
    </lineage>
</organism>
<feature type="transmembrane region" description="Helical" evidence="1">
    <location>
        <begin position="85"/>
        <end position="102"/>
    </location>
</feature>
<reference evidence="3" key="1">
    <citation type="submission" date="2023-07" db="EMBL/GenBank/DDBJ databases">
        <title>Verminephrobacter genomes.</title>
        <authorList>
            <person name="Lund M.B."/>
        </authorList>
    </citation>
    <scope>NUCLEOTIDE SEQUENCE [LARGE SCALE GENOMIC DNA]</scope>
    <source>
        <strain evidence="3">AtM5-05</strain>
    </source>
</reference>
<feature type="transmembrane region" description="Helical" evidence="1">
    <location>
        <begin position="243"/>
        <end position="271"/>
    </location>
</feature>
<feature type="transmembrane region" description="Helical" evidence="1">
    <location>
        <begin position="347"/>
        <end position="365"/>
    </location>
</feature>
<name>A0ABT3KXX5_9BURK</name>
<dbReference type="EMBL" id="QZCW01000004">
    <property type="protein sequence ID" value="MCW5323178.1"/>
    <property type="molecule type" value="Genomic_DNA"/>
</dbReference>
<sequence length="418" mass="46543">MNQNPSDDAAQPLRSFPPQDIDTYSLEFIGSGGGYFRVWIVNLLLQCMTLGIYTPWARRRTAQYFYNHTLVAGSPLEFTGSLRKMVLGFVLLILLYLTYSIASSTGQALAVLLFFLAGAVLAPFFWRNAMRFRLNATRWRGLRWQFVASWREVYLASWPLFVLPLVCWGVVAGLLVLSPDVFETHTTSTSAIRGLLGLGLVLVAAALCYTGTDYNYKRLLVLRAQLGAERGRWKLGYMDFAKVWLVAAAMLVLGLVSLLVLLVLLVSLALFSERAKTMGLPSSLESLSPGWSVATTMLFVGISILAVILATVPARAYRDARMFQIMWNNIGLGRVARFQCRLSMVRYILLRIKNTLLALLTLGFYRPFARVSEYRMKLESVSMHVQGHVEQVADAMLRQQPGGLGDALADAAGLELFG</sequence>
<evidence type="ECO:0000313" key="3">
    <source>
        <dbReference type="Proteomes" id="UP001208935"/>
    </source>
</evidence>
<evidence type="ECO:0000313" key="2">
    <source>
        <dbReference type="EMBL" id="MCW5323178.1"/>
    </source>
</evidence>
<keyword evidence="3" id="KW-1185">Reference proteome</keyword>